<evidence type="ECO:0000256" key="4">
    <source>
        <dbReference type="ARBA" id="ARBA00010701"/>
    </source>
</evidence>
<evidence type="ECO:0000256" key="5">
    <source>
        <dbReference type="ARBA" id="ARBA00011137"/>
    </source>
</evidence>
<dbReference type="GO" id="GO:0004620">
    <property type="term" value="F:phospholipase activity"/>
    <property type="evidence" value="ECO:0007669"/>
    <property type="project" value="TreeGrafter"/>
</dbReference>
<evidence type="ECO:0000256" key="7">
    <source>
        <dbReference type="ARBA" id="ARBA00022692"/>
    </source>
</evidence>
<dbReference type="Gene3D" id="3.40.50.1820">
    <property type="entry name" value="alpha/beta hydrolase"/>
    <property type="match status" value="1"/>
</dbReference>
<dbReference type="HOGENOM" id="CLU_028295_1_0_1"/>
<evidence type="ECO:0000313" key="21">
    <source>
        <dbReference type="Proteomes" id="UP000053989"/>
    </source>
</evidence>
<evidence type="ECO:0000313" key="20">
    <source>
        <dbReference type="EMBL" id="KIM65337.1"/>
    </source>
</evidence>
<comment type="catalytic activity">
    <reaction evidence="1">
        <text>a triacylglycerol + H2O = a diacylglycerol + a fatty acid + H(+)</text>
        <dbReference type="Rhea" id="RHEA:12044"/>
        <dbReference type="ChEBI" id="CHEBI:15377"/>
        <dbReference type="ChEBI" id="CHEBI:15378"/>
        <dbReference type="ChEBI" id="CHEBI:17855"/>
        <dbReference type="ChEBI" id="CHEBI:18035"/>
        <dbReference type="ChEBI" id="CHEBI:28868"/>
        <dbReference type="EC" id="3.1.1.3"/>
    </reaction>
</comment>
<dbReference type="OrthoDB" id="58570at2759"/>
<dbReference type="PANTHER" id="PTHR47175:SF2">
    <property type="entry name" value="LIPASE ATG15-RELATED"/>
    <property type="match status" value="1"/>
</dbReference>
<evidence type="ECO:0000259" key="19">
    <source>
        <dbReference type="Pfam" id="PF01764"/>
    </source>
</evidence>
<accession>A0A0C3AK61</accession>
<dbReference type="CDD" id="cd00519">
    <property type="entry name" value="Lipase_3"/>
    <property type="match status" value="1"/>
</dbReference>
<evidence type="ECO:0000256" key="16">
    <source>
        <dbReference type="ARBA" id="ARBA00023180"/>
    </source>
</evidence>
<keyword evidence="21" id="KW-1185">Reference proteome</keyword>
<feature type="non-terminal residue" evidence="20">
    <location>
        <position position="349"/>
    </location>
</feature>
<keyword evidence="11" id="KW-0735">Signal-anchor</keyword>
<evidence type="ECO:0000256" key="8">
    <source>
        <dbReference type="ARBA" id="ARBA00022753"/>
    </source>
</evidence>
<evidence type="ECO:0000256" key="18">
    <source>
        <dbReference type="ARBA" id="ARBA00029828"/>
    </source>
</evidence>
<dbReference type="InterPro" id="IPR050805">
    <property type="entry name" value="ATG15_Lipase"/>
</dbReference>
<dbReference type="InterPro" id="IPR029058">
    <property type="entry name" value="AB_hydrolase_fold"/>
</dbReference>
<evidence type="ECO:0000256" key="2">
    <source>
        <dbReference type="ARBA" id="ARBA00004270"/>
    </source>
</evidence>
<keyword evidence="16" id="KW-0325">Glycoprotein</keyword>
<feature type="domain" description="Fungal lipase-type" evidence="19">
    <location>
        <begin position="149"/>
        <end position="207"/>
    </location>
</feature>
<evidence type="ECO:0000256" key="3">
    <source>
        <dbReference type="ARBA" id="ARBA00004343"/>
    </source>
</evidence>
<gene>
    <name evidence="20" type="ORF">SCLCIDRAFT_38044</name>
</gene>
<keyword evidence="14" id="KW-0443">Lipid metabolism</keyword>
<comment type="similarity">
    <text evidence="4">Belongs to the AB hydrolase superfamily. Lipase family.</text>
</comment>
<dbReference type="EMBL" id="KN822023">
    <property type="protein sequence ID" value="KIM65337.1"/>
    <property type="molecule type" value="Genomic_DNA"/>
</dbReference>
<dbReference type="GO" id="GO:0046461">
    <property type="term" value="P:neutral lipid catabolic process"/>
    <property type="evidence" value="ECO:0007669"/>
    <property type="project" value="TreeGrafter"/>
</dbReference>
<dbReference type="InParanoid" id="A0A0C3AK61"/>
<evidence type="ECO:0000256" key="1">
    <source>
        <dbReference type="ARBA" id="ARBA00001024"/>
    </source>
</evidence>
<comment type="function">
    <text evidence="17">Lipase which is essential for lysis of subvacuolar cytoplasm to vacuole targeted bodies and intravacuolar autophagic bodies. Involved in the lysis of intravacuolar multivesicular body (MVB) vesicles. The intravacuolar membrane disintegration by ATG15 is critical to life span extension.</text>
</comment>
<evidence type="ECO:0000256" key="10">
    <source>
        <dbReference type="ARBA" id="ARBA00022963"/>
    </source>
</evidence>
<dbReference type="GO" id="GO:0004806">
    <property type="term" value="F:triacylglycerol lipase activity"/>
    <property type="evidence" value="ECO:0007669"/>
    <property type="project" value="UniProtKB-EC"/>
</dbReference>
<dbReference type="GO" id="GO:0034496">
    <property type="term" value="P:multivesicular body membrane disassembly"/>
    <property type="evidence" value="ECO:0007669"/>
    <property type="project" value="TreeGrafter"/>
</dbReference>
<evidence type="ECO:0000256" key="12">
    <source>
        <dbReference type="ARBA" id="ARBA00022989"/>
    </source>
</evidence>
<dbReference type="InterPro" id="IPR002921">
    <property type="entry name" value="Fungal_lipase-type"/>
</dbReference>
<comment type="subcellular location">
    <subcellularLocation>
        <location evidence="3">Endosome</location>
        <location evidence="3">Multivesicular body membrane</location>
        <topology evidence="3">Single-pass type II membrane protein</topology>
    </subcellularLocation>
    <subcellularLocation>
        <location evidence="2">Prevacuolar compartment membrane</location>
        <topology evidence="2">Single-pass type II membrane protein</topology>
    </subcellularLocation>
</comment>
<keyword evidence="9" id="KW-0378">Hydrolase</keyword>
<keyword evidence="8" id="KW-0967">Endosome</keyword>
<sequence>TVYQPESFEAIEHARDSSRFEGKTIPLRWHEIRLFGPDVTDRHTLAQLARMTANAYQLPGRKKWYEVDDSWNINASFPFGWDNAEDGFRGFVFRSRDNSTIVLSIKGTTLQGPTSRKDKLNDNLLFSCCCAHVDFSWVFSTVCNCYAWSALHKRCDSPCLSAALIQESLFYSTGVKLVKDLRTLYPFANIWLVGHSLGGSLASLLGSTFGLPAVAFEAPGERLAAHRLHLPLPPPNYPPGLPRVPITHVYHNADPIPQGACTGAASLCAQAGYALETRCHLGKTIVYDTVGKLGWHVDVRKHVIQEMILNVLDIEGSWPDGVNGGERDVPIAQEEVDCVDCFKWEFGNF</sequence>
<dbReference type="EC" id="3.1.1.3" evidence="6"/>
<keyword evidence="13" id="KW-0072">Autophagy</keyword>
<dbReference type="AlphaFoldDB" id="A0A0C3AK61"/>
<keyword evidence="7" id="KW-0812">Transmembrane</keyword>
<organism evidence="20 21">
    <name type="scientific">Scleroderma citrinum Foug A</name>
    <dbReference type="NCBI Taxonomy" id="1036808"/>
    <lineage>
        <taxon>Eukaryota</taxon>
        <taxon>Fungi</taxon>
        <taxon>Dikarya</taxon>
        <taxon>Basidiomycota</taxon>
        <taxon>Agaricomycotina</taxon>
        <taxon>Agaricomycetes</taxon>
        <taxon>Agaricomycetidae</taxon>
        <taxon>Boletales</taxon>
        <taxon>Sclerodermatineae</taxon>
        <taxon>Sclerodermataceae</taxon>
        <taxon>Scleroderma</taxon>
    </lineage>
</organism>
<evidence type="ECO:0000256" key="13">
    <source>
        <dbReference type="ARBA" id="ARBA00023006"/>
    </source>
</evidence>
<keyword evidence="15" id="KW-0472">Membrane</keyword>
<dbReference type="Proteomes" id="UP000053989">
    <property type="component" value="Unassembled WGS sequence"/>
</dbReference>
<dbReference type="GO" id="GO:0032585">
    <property type="term" value="C:multivesicular body membrane"/>
    <property type="evidence" value="ECO:0007669"/>
    <property type="project" value="UniProtKB-SubCell"/>
</dbReference>
<evidence type="ECO:0000256" key="14">
    <source>
        <dbReference type="ARBA" id="ARBA00023098"/>
    </source>
</evidence>
<dbReference type="GO" id="GO:0006660">
    <property type="term" value="P:phosphatidylserine catabolic process"/>
    <property type="evidence" value="ECO:0007669"/>
    <property type="project" value="TreeGrafter"/>
</dbReference>
<dbReference type="GO" id="GO:0005775">
    <property type="term" value="C:vacuolar lumen"/>
    <property type="evidence" value="ECO:0007669"/>
    <property type="project" value="TreeGrafter"/>
</dbReference>
<protein>
    <recommendedName>
        <fullName evidence="6">triacylglycerol lipase</fullName>
        <ecNumber evidence="6">3.1.1.3</ecNumber>
    </recommendedName>
    <alternativeName>
        <fullName evidence="18">Autophagy-related protein 15</fullName>
    </alternativeName>
</protein>
<evidence type="ECO:0000256" key="11">
    <source>
        <dbReference type="ARBA" id="ARBA00022968"/>
    </source>
</evidence>
<dbReference type="PANTHER" id="PTHR47175">
    <property type="entry name" value="LIPASE ATG15-RELATED"/>
    <property type="match status" value="1"/>
</dbReference>
<name>A0A0C3AK61_9AGAM</name>
<proteinExistence type="inferred from homology"/>
<dbReference type="Pfam" id="PF01764">
    <property type="entry name" value="Lipase_3"/>
    <property type="match status" value="1"/>
</dbReference>
<dbReference type="FunCoup" id="A0A0C3AK61">
    <property type="interactions" value="63"/>
</dbReference>
<reference evidence="20 21" key="1">
    <citation type="submission" date="2014-04" db="EMBL/GenBank/DDBJ databases">
        <authorList>
            <consortium name="DOE Joint Genome Institute"/>
            <person name="Kuo A."/>
            <person name="Kohler A."/>
            <person name="Nagy L.G."/>
            <person name="Floudas D."/>
            <person name="Copeland A."/>
            <person name="Barry K.W."/>
            <person name="Cichocki N."/>
            <person name="Veneault-Fourrey C."/>
            <person name="LaButti K."/>
            <person name="Lindquist E.A."/>
            <person name="Lipzen A."/>
            <person name="Lundell T."/>
            <person name="Morin E."/>
            <person name="Murat C."/>
            <person name="Sun H."/>
            <person name="Tunlid A."/>
            <person name="Henrissat B."/>
            <person name="Grigoriev I.V."/>
            <person name="Hibbett D.S."/>
            <person name="Martin F."/>
            <person name="Nordberg H.P."/>
            <person name="Cantor M.N."/>
            <person name="Hua S.X."/>
        </authorList>
    </citation>
    <scope>NUCLEOTIDE SEQUENCE [LARGE SCALE GENOMIC DNA]</scope>
    <source>
        <strain evidence="20 21">Foug A</strain>
    </source>
</reference>
<dbReference type="STRING" id="1036808.A0A0C3AK61"/>
<comment type="subunit">
    <text evidence="5">Binds to both phosphatidylinositol (PI) and phosphatidylinositol 3,5-bisphosphate (PIP2).</text>
</comment>
<evidence type="ECO:0000256" key="15">
    <source>
        <dbReference type="ARBA" id="ARBA00023136"/>
    </source>
</evidence>
<evidence type="ECO:0000256" key="9">
    <source>
        <dbReference type="ARBA" id="ARBA00022801"/>
    </source>
</evidence>
<reference evidence="21" key="2">
    <citation type="submission" date="2015-01" db="EMBL/GenBank/DDBJ databases">
        <title>Evolutionary Origins and Diversification of the Mycorrhizal Mutualists.</title>
        <authorList>
            <consortium name="DOE Joint Genome Institute"/>
            <consortium name="Mycorrhizal Genomics Consortium"/>
            <person name="Kohler A."/>
            <person name="Kuo A."/>
            <person name="Nagy L.G."/>
            <person name="Floudas D."/>
            <person name="Copeland A."/>
            <person name="Barry K.W."/>
            <person name="Cichocki N."/>
            <person name="Veneault-Fourrey C."/>
            <person name="LaButti K."/>
            <person name="Lindquist E.A."/>
            <person name="Lipzen A."/>
            <person name="Lundell T."/>
            <person name="Morin E."/>
            <person name="Murat C."/>
            <person name="Riley R."/>
            <person name="Ohm R."/>
            <person name="Sun H."/>
            <person name="Tunlid A."/>
            <person name="Henrissat B."/>
            <person name="Grigoriev I.V."/>
            <person name="Hibbett D.S."/>
            <person name="Martin F."/>
        </authorList>
    </citation>
    <scope>NUCLEOTIDE SEQUENCE [LARGE SCALE GENOMIC DNA]</scope>
    <source>
        <strain evidence="21">Foug A</strain>
    </source>
</reference>
<dbReference type="GO" id="GO:0034727">
    <property type="term" value="P:piecemeal microautophagy of the nucleus"/>
    <property type="evidence" value="ECO:0007669"/>
    <property type="project" value="TreeGrafter"/>
</dbReference>
<dbReference type="SUPFAM" id="SSF53474">
    <property type="entry name" value="alpha/beta-Hydrolases"/>
    <property type="match status" value="1"/>
</dbReference>
<evidence type="ECO:0000256" key="6">
    <source>
        <dbReference type="ARBA" id="ARBA00013279"/>
    </source>
</evidence>
<feature type="non-terminal residue" evidence="20">
    <location>
        <position position="1"/>
    </location>
</feature>
<keyword evidence="10" id="KW-0442">Lipid degradation</keyword>
<evidence type="ECO:0000256" key="17">
    <source>
        <dbReference type="ARBA" id="ARBA00024663"/>
    </source>
</evidence>
<keyword evidence="12" id="KW-1133">Transmembrane helix</keyword>